<dbReference type="InterPro" id="IPR013328">
    <property type="entry name" value="6PGD_dom2"/>
</dbReference>
<dbReference type="Gene3D" id="1.10.1040.10">
    <property type="entry name" value="N-(1-d-carboxylethyl)-l-norvaline Dehydrogenase, domain 2"/>
    <property type="match status" value="1"/>
</dbReference>
<organism evidence="10 11">
    <name type="scientific">Brevibacillus panacihumi</name>
    <dbReference type="NCBI Taxonomy" id="497735"/>
    <lineage>
        <taxon>Bacteria</taxon>
        <taxon>Bacillati</taxon>
        <taxon>Bacillota</taxon>
        <taxon>Bacilli</taxon>
        <taxon>Bacillales</taxon>
        <taxon>Paenibacillaceae</taxon>
        <taxon>Brevibacillus</taxon>
    </lineage>
</organism>
<comment type="caution">
    <text evidence="10">The sequence shown here is derived from an EMBL/GenBank/DDBJ whole genome shotgun (WGS) entry which is preliminary data.</text>
</comment>
<dbReference type="SUPFAM" id="SSF51735">
    <property type="entry name" value="NAD(P)-binding Rossmann-fold domains"/>
    <property type="match status" value="1"/>
</dbReference>
<dbReference type="InterPro" id="IPR036291">
    <property type="entry name" value="NAD(P)-bd_dom_sf"/>
</dbReference>
<evidence type="ECO:0000259" key="9">
    <source>
        <dbReference type="Pfam" id="PF08125"/>
    </source>
</evidence>
<evidence type="ECO:0000259" key="8">
    <source>
        <dbReference type="Pfam" id="PF01232"/>
    </source>
</evidence>
<dbReference type="InterPro" id="IPR023028">
    <property type="entry name" value="Mannitol_1_phos_5_DH"/>
</dbReference>
<evidence type="ECO:0000256" key="3">
    <source>
        <dbReference type="ARBA" id="ARBA00016219"/>
    </source>
</evidence>
<evidence type="ECO:0000256" key="6">
    <source>
        <dbReference type="ARBA" id="ARBA00048615"/>
    </source>
</evidence>
<feature type="binding site" evidence="7">
    <location>
        <begin position="4"/>
        <end position="15"/>
    </location>
    <ligand>
        <name>NAD(+)</name>
        <dbReference type="ChEBI" id="CHEBI:57540"/>
    </ligand>
</feature>
<dbReference type="GO" id="GO:0019592">
    <property type="term" value="P:mannitol catabolic process"/>
    <property type="evidence" value="ECO:0007669"/>
    <property type="project" value="TreeGrafter"/>
</dbReference>
<dbReference type="InterPro" id="IPR000669">
    <property type="entry name" value="Mannitol_DH"/>
</dbReference>
<dbReference type="PANTHER" id="PTHR30524">
    <property type="entry name" value="MANNITOL-1-PHOSPHATE 5-DEHYDROGENASE"/>
    <property type="match status" value="1"/>
</dbReference>
<dbReference type="NCBIfam" id="NF002647">
    <property type="entry name" value="PRK02318.1-3"/>
    <property type="match status" value="1"/>
</dbReference>
<accession>A0A3M8CAJ0</accession>
<comment type="similarity">
    <text evidence="1 7">Belongs to the mannitol dehydrogenase family.</text>
</comment>
<dbReference type="NCBIfam" id="NF002652">
    <property type="entry name" value="PRK02318.2-5"/>
    <property type="match status" value="1"/>
</dbReference>
<dbReference type="Proteomes" id="UP000281915">
    <property type="component" value="Unassembled WGS sequence"/>
</dbReference>
<name>A0A3M8CAJ0_9BACL</name>
<dbReference type="GO" id="GO:0005829">
    <property type="term" value="C:cytosol"/>
    <property type="evidence" value="ECO:0007669"/>
    <property type="project" value="TreeGrafter"/>
</dbReference>
<keyword evidence="4 7" id="KW-0560">Oxidoreductase</keyword>
<dbReference type="NCBIfam" id="NF002646">
    <property type="entry name" value="PRK02318.1-2"/>
    <property type="match status" value="1"/>
</dbReference>
<dbReference type="InterPro" id="IPR008927">
    <property type="entry name" value="6-PGluconate_DH-like_C_sf"/>
</dbReference>
<evidence type="ECO:0000256" key="7">
    <source>
        <dbReference type="HAMAP-Rule" id="MF_00196"/>
    </source>
</evidence>
<dbReference type="RefSeq" id="WP_122915154.1">
    <property type="nucleotide sequence ID" value="NZ_RHHT01000059.1"/>
</dbReference>
<dbReference type="Pfam" id="PF08125">
    <property type="entry name" value="Mannitol_dh_C"/>
    <property type="match status" value="1"/>
</dbReference>
<dbReference type="PROSITE" id="PS00974">
    <property type="entry name" value="MANNITOL_DHGENASE"/>
    <property type="match status" value="1"/>
</dbReference>
<dbReference type="InterPro" id="IPR013131">
    <property type="entry name" value="Mannitol_DH_N"/>
</dbReference>
<keyword evidence="5 7" id="KW-0520">NAD</keyword>
<evidence type="ECO:0000256" key="4">
    <source>
        <dbReference type="ARBA" id="ARBA00023002"/>
    </source>
</evidence>
<evidence type="ECO:0000313" key="11">
    <source>
        <dbReference type="Proteomes" id="UP000281915"/>
    </source>
</evidence>
<dbReference type="EC" id="1.1.1.17" evidence="2 7"/>
<reference evidence="10 11" key="1">
    <citation type="submission" date="2018-10" db="EMBL/GenBank/DDBJ databases">
        <title>Phylogenomics of Brevibacillus.</title>
        <authorList>
            <person name="Dunlap C."/>
        </authorList>
    </citation>
    <scope>NUCLEOTIDE SEQUENCE [LARGE SCALE GENOMIC DNA]</scope>
    <source>
        <strain evidence="10 11">JCM 15085</strain>
    </source>
</reference>
<dbReference type="GO" id="GO:0008926">
    <property type="term" value="F:mannitol-1-phosphate 5-dehydrogenase activity"/>
    <property type="evidence" value="ECO:0007669"/>
    <property type="project" value="UniProtKB-UniRule"/>
</dbReference>
<dbReference type="Gene3D" id="3.40.50.720">
    <property type="entry name" value="NAD(P)-binding Rossmann-like Domain"/>
    <property type="match status" value="1"/>
</dbReference>
<gene>
    <name evidence="7" type="primary">mtlD</name>
    <name evidence="10" type="ORF">EDM58_21490</name>
</gene>
<evidence type="ECO:0000256" key="2">
    <source>
        <dbReference type="ARBA" id="ARBA00012939"/>
    </source>
</evidence>
<sequence length="380" mass="41717">MKQAVHFGAGNIGRGFIGQLLHQAGYEVLFVDVNQELVDELNRRRAYEVELATEGAPFSVIDGVRAISGRDKEAVAQAIAQADLVTTAVGPHVLPHIAEAIASGISLRTKAGATPLNIIACENMIGGSAHLKEHVYRYLEEADRKLADKQIGFPNAAVDRIVPIQQHDDKLRVTVEPFYEWVVDRSQVIGEAPAINGITYVAEIWPYIERKLFTVNTGHAVLAYLGYLRGKSTIDEAMRDEDIVAATRGALSETGELLVQKHGFDAQTMVKYREKILQRFANPLLSDQVTRVARNPIRKLSPEDRLVGPAMQCAEKGIVPENLALAIAAALRFDDPADSEAQRIQADVQQAGWKQVLPKYTGIPLTHPLSAMILGHLESR</sequence>
<dbReference type="InterPro" id="IPR013118">
    <property type="entry name" value="Mannitol_DH_C"/>
</dbReference>
<dbReference type="EMBL" id="RHHT01000059">
    <property type="protein sequence ID" value="RNB72754.1"/>
    <property type="molecule type" value="Genomic_DNA"/>
</dbReference>
<comment type="catalytic activity">
    <reaction evidence="6 7">
        <text>D-mannitol 1-phosphate + NAD(+) = beta-D-fructose 6-phosphate + NADH + H(+)</text>
        <dbReference type="Rhea" id="RHEA:19661"/>
        <dbReference type="ChEBI" id="CHEBI:15378"/>
        <dbReference type="ChEBI" id="CHEBI:57540"/>
        <dbReference type="ChEBI" id="CHEBI:57634"/>
        <dbReference type="ChEBI" id="CHEBI:57945"/>
        <dbReference type="ChEBI" id="CHEBI:61381"/>
        <dbReference type="EC" id="1.1.1.17"/>
    </reaction>
</comment>
<dbReference type="AlphaFoldDB" id="A0A3M8CAJ0"/>
<evidence type="ECO:0000256" key="5">
    <source>
        <dbReference type="ARBA" id="ARBA00023027"/>
    </source>
</evidence>
<dbReference type="NCBIfam" id="NF002649">
    <property type="entry name" value="PRK02318.2-1"/>
    <property type="match status" value="1"/>
</dbReference>
<dbReference type="PANTHER" id="PTHR30524:SF0">
    <property type="entry name" value="ALTRONATE OXIDOREDUCTASE-RELATED"/>
    <property type="match status" value="1"/>
</dbReference>
<proteinExistence type="inferred from homology"/>
<feature type="domain" description="Mannitol dehydrogenase N-terminal" evidence="8">
    <location>
        <begin position="3"/>
        <end position="196"/>
    </location>
</feature>
<evidence type="ECO:0000313" key="10">
    <source>
        <dbReference type="EMBL" id="RNB72754.1"/>
    </source>
</evidence>
<dbReference type="HAMAP" id="MF_00196">
    <property type="entry name" value="Mannitol_dehydrog"/>
    <property type="match status" value="1"/>
</dbReference>
<dbReference type="InterPro" id="IPR023027">
    <property type="entry name" value="Mannitol_DH_CS"/>
</dbReference>
<dbReference type="PRINTS" id="PR00084">
    <property type="entry name" value="MTLDHDRGNASE"/>
</dbReference>
<feature type="domain" description="Mannitol dehydrogenase C-terminal" evidence="9">
    <location>
        <begin position="204"/>
        <end position="346"/>
    </location>
</feature>
<dbReference type="Pfam" id="PF01232">
    <property type="entry name" value="Mannitol_dh"/>
    <property type="match status" value="1"/>
</dbReference>
<evidence type="ECO:0000256" key="1">
    <source>
        <dbReference type="ARBA" id="ARBA00006541"/>
    </source>
</evidence>
<protein>
    <recommendedName>
        <fullName evidence="3 7">Mannitol-1-phosphate 5-dehydrogenase</fullName>
        <ecNumber evidence="2 7">1.1.1.17</ecNumber>
    </recommendedName>
</protein>
<dbReference type="SUPFAM" id="SSF48179">
    <property type="entry name" value="6-phosphogluconate dehydrogenase C-terminal domain-like"/>
    <property type="match status" value="1"/>
</dbReference>